<evidence type="ECO:0000313" key="5">
    <source>
        <dbReference type="Proteomes" id="UP000477722"/>
    </source>
</evidence>
<dbReference type="EMBL" id="JAAKZZ010000472">
    <property type="protein sequence ID" value="NGO72498.1"/>
    <property type="molecule type" value="Genomic_DNA"/>
</dbReference>
<organism evidence="4 5">
    <name type="scientific">Streptomyces boncukensis</name>
    <dbReference type="NCBI Taxonomy" id="2711219"/>
    <lineage>
        <taxon>Bacteria</taxon>
        <taxon>Bacillati</taxon>
        <taxon>Actinomycetota</taxon>
        <taxon>Actinomycetes</taxon>
        <taxon>Kitasatosporales</taxon>
        <taxon>Streptomycetaceae</taxon>
        <taxon>Streptomyces</taxon>
    </lineage>
</organism>
<dbReference type="InterPro" id="IPR016161">
    <property type="entry name" value="Ald_DH/histidinol_DH"/>
</dbReference>
<keyword evidence="5" id="KW-1185">Reference proteome</keyword>
<dbReference type="GO" id="GO:0016620">
    <property type="term" value="F:oxidoreductase activity, acting on the aldehyde or oxo group of donors, NAD or NADP as acceptor"/>
    <property type="evidence" value="ECO:0007669"/>
    <property type="project" value="InterPro"/>
</dbReference>
<evidence type="ECO:0000256" key="2">
    <source>
        <dbReference type="ARBA" id="ARBA00023002"/>
    </source>
</evidence>
<dbReference type="InterPro" id="IPR016162">
    <property type="entry name" value="Ald_DH_N"/>
</dbReference>
<dbReference type="InterPro" id="IPR016163">
    <property type="entry name" value="Ald_DH_C"/>
</dbReference>
<feature type="domain" description="Aldehyde dehydrogenase" evidence="3">
    <location>
        <begin position="23"/>
        <end position="471"/>
    </location>
</feature>
<dbReference type="FunFam" id="3.40.605.10:FF:000007">
    <property type="entry name" value="NAD/NADP-dependent betaine aldehyde dehydrogenase"/>
    <property type="match status" value="1"/>
</dbReference>
<evidence type="ECO:0000256" key="1">
    <source>
        <dbReference type="ARBA" id="ARBA00009986"/>
    </source>
</evidence>
<accession>A0A6G4X527</accession>
<dbReference type="PANTHER" id="PTHR42804:SF1">
    <property type="entry name" value="ALDEHYDE DEHYDROGENASE-RELATED"/>
    <property type="match status" value="1"/>
</dbReference>
<dbReference type="PANTHER" id="PTHR42804">
    <property type="entry name" value="ALDEHYDE DEHYDROGENASE"/>
    <property type="match status" value="1"/>
</dbReference>
<sequence>MREHTELYIDGAWRAPRHQGAVRELTDPASGEVTGRVALGGAADVDRAVAAAGRAFASYARTAPEERAELLERVLAELDRRAEDLAQAVTAEMGAPLALARGAHVPTGRFQIATTLGALRKHTFREWRGDTEIRREPLGVAGLITPWNFPVLQVAGKAAAALAAGCPAVVKASELAPYSAVLLAEVMDAAGVPAGVFNLVLGEGPEAGHALSAHPDVGVISFTGSVRTARKVTVAAAPTVKRVHTELGGKSPHLLLPDADFAVAVRTVHDWMMSVTGQLCSAPTRTLVPRDRLEEFLEALVPSLEAIRVGDPRSPETGMGPLVSAAQWRTVQDYIQQGLDAGARLVTGGPGRPEGLAAGHFARPTVFADVDNGMAIAREEIFGPVLSVIAYDTVDEAVEIANDTPYGLAAYVVGADVDRAHQVAARIRAGSVLINGADFDWTAPWGGYKQSGNGREFGPEGLDAYLETKVVRGAPVRTGAPRHPRT</sequence>
<evidence type="ECO:0000313" key="4">
    <source>
        <dbReference type="EMBL" id="NGO72498.1"/>
    </source>
</evidence>
<dbReference type="Gene3D" id="3.40.605.10">
    <property type="entry name" value="Aldehyde Dehydrogenase, Chain A, domain 1"/>
    <property type="match status" value="1"/>
</dbReference>
<protein>
    <submittedName>
        <fullName evidence="4">Aldehyde dehydrogenase family protein</fullName>
    </submittedName>
</protein>
<reference evidence="4 5" key="1">
    <citation type="submission" date="2020-02" db="EMBL/GenBank/DDBJ databases">
        <title>Whole-genome analyses of novel actinobacteria.</title>
        <authorList>
            <person name="Sahin N."/>
            <person name="Tatar D."/>
        </authorList>
    </citation>
    <scope>NUCLEOTIDE SEQUENCE [LARGE SCALE GENOMIC DNA]</scope>
    <source>
        <strain evidence="4 5">SB3404</strain>
    </source>
</reference>
<dbReference type="AlphaFoldDB" id="A0A6G4X527"/>
<dbReference type="Pfam" id="PF00171">
    <property type="entry name" value="Aldedh"/>
    <property type="match status" value="1"/>
</dbReference>
<dbReference type="SUPFAM" id="SSF53720">
    <property type="entry name" value="ALDH-like"/>
    <property type="match status" value="1"/>
</dbReference>
<dbReference type="InterPro" id="IPR015590">
    <property type="entry name" value="Aldehyde_DH_dom"/>
</dbReference>
<name>A0A6G4X527_9ACTN</name>
<dbReference type="Proteomes" id="UP000477722">
    <property type="component" value="Unassembled WGS sequence"/>
</dbReference>
<dbReference type="Gene3D" id="3.40.309.10">
    <property type="entry name" value="Aldehyde Dehydrogenase, Chain A, domain 2"/>
    <property type="match status" value="1"/>
</dbReference>
<evidence type="ECO:0000259" key="3">
    <source>
        <dbReference type="Pfam" id="PF00171"/>
    </source>
</evidence>
<keyword evidence="2" id="KW-0560">Oxidoreductase</keyword>
<gene>
    <name evidence="4" type="ORF">G5C65_29920</name>
</gene>
<dbReference type="RefSeq" id="WP_165302181.1">
    <property type="nucleotide sequence ID" value="NZ_JAAKZZ010000472.1"/>
</dbReference>
<proteinExistence type="inferred from homology"/>
<comment type="similarity">
    <text evidence="1">Belongs to the aldehyde dehydrogenase family.</text>
</comment>
<dbReference type="CDD" id="cd07138">
    <property type="entry name" value="ALDH_CddD_SSP0762"/>
    <property type="match status" value="1"/>
</dbReference>
<comment type="caution">
    <text evidence="4">The sequence shown here is derived from an EMBL/GenBank/DDBJ whole genome shotgun (WGS) entry which is preliminary data.</text>
</comment>